<evidence type="ECO:0000313" key="1">
    <source>
        <dbReference type="EMBL" id="VTP65817.1"/>
    </source>
</evidence>
<name>A0A4U9HNN0_SERRU</name>
<gene>
    <name evidence="1" type="ORF">NCTC12971_04272</name>
</gene>
<protein>
    <submittedName>
        <fullName evidence="1">Uncharacterized protein</fullName>
    </submittedName>
</protein>
<evidence type="ECO:0000313" key="2">
    <source>
        <dbReference type="Proteomes" id="UP000307968"/>
    </source>
</evidence>
<sequence length="84" mass="9128">MVLQFESGIWLHAGNVRAVAHGDGQRRINGMQLNLMVAGAVCQRLKQFADGGRVGLLFESNIINIALAFSRVEADGLAAFIFVR</sequence>
<dbReference type="AlphaFoldDB" id="A0A4U9HNN0"/>
<dbReference type="Proteomes" id="UP000307968">
    <property type="component" value="Chromosome"/>
</dbReference>
<proteinExistence type="predicted"/>
<reference evidence="1 2" key="1">
    <citation type="submission" date="2019-05" db="EMBL/GenBank/DDBJ databases">
        <authorList>
            <consortium name="Pathogen Informatics"/>
        </authorList>
    </citation>
    <scope>NUCLEOTIDE SEQUENCE [LARGE SCALE GENOMIC DNA]</scope>
    <source>
        <strain evidence="1 2">NCTC12971</strain>
    </source>
</reference>
<accession>A0A4U9HNN0</accession>
<organism evidence="1 2">
    <name type="scientific">Serratia rubidaea</name>
    <name type="common">Serratia marinorubra</name>
    <dbReference type="NCBI Taxonomy" id="61652"/>
    <lineage>
        <taxon>Bacteria</taxon>
        <taxon>Pseudomonadati</taxon>
        <taxon>Pseudomonadota</taxon>
        <taxon>Gammaproteobacteria</taxon>
        <taxon>Enterobacterales</taxon>
        <taxon>Yersiniaceae</taxon>
        <taxon>Serratia</taxon>
    </lineage>
</organism>
<dbReference type="EMBL" id="LR590463">
    <property type="protein sequence ID" value="VTP65817.1"/>
    <property type="molecule type" value="Genomic_DNA"/>
</dbReference>